<comment type="caution">
    <text evidence="3">The sequence shown here is derived from an EMBL/GenBank/DDBJ whole genome shotgun (WGS) entry which is preliminary data.</text>
</comment>
<dbReference type="RefSeq" id="WP_161110623.1">
    <property type="nucleotide sequence ID" value="NZ_WWHY01000001.1"/>
</dbReference>
<gene>
    <name evidence="3" type="ORF">GTW20_07910</name>
</gene>
<name>A0A7K2IQX6_9ACTN</name>
<proteinExistence type="predicted"/>
<dbReference type="AlphaFoldDB" id="A0A7K2IQX6"/>
<reference evidence="3 4" key="1">
    <citation type="journal article" date="2019" name="Nat. Commun.">
        <title>The antimicrobial potential of Streptomyces from insect microbiomes.</title>
        <authorList>
            <person name="Chevrette M.G."/>
            <person name="Carlson C.M."/>
            <person name="Ortega H.E."/>
            <person name="Thomas C."/>
            <person name="Ananiev G.E."/>
            <person name="Barns K.J."/>
            <person name="Book A.J."/>
            <person name="Cagnazzo J."/>
            <person name="Carlos C."/>
            <person name="Flanigan W."/>
            <person name="Grubbs K.J."/>
            <person name="Horn H.A."/>
            <person name="Hoffmann F.M."/>
            <person name="Klassen J.L."/>
            <person name="Knack J.J."/>
            <person name="Lewin G.R."/>
            <person name="McDonald B.R."/>
            <person name="Muller L."/>
            <person name="Melo W.G.P."/>
            <person name="Pinto-Tomas A.A."/>
            <person name="Schmitz A."/>
            <person name="Wendt-Pienkowski E."/>
            <person name="Wildman S."/>
            <person name="Zhao M."/>
            <person name="Zhang F."/>
            <person name="Bugni T.S."/>
            <person name="Andes D.R."/>
            <person name="Pupo M.T."/>
            <person name="Currie C.R."/>
        </authorList>
    </citation>
    <scope>NUCLEOTIDE SEQUENCE [LARGE SCALE GENOMIC DNA]</scope>
    <source>
        <strain evidence="3 4">SID5840</strain>
    </source>
</reference>
<dbReference type="Proteomes" id="UP000467124">
    <property type="component" value="Unassembled WGS sequence"/>
</dbReference>
<organism evidence="3 4">
    <name type="scientific">Nocardiopsis alba</name>
    <dbReference type="NCBI Taxonomy" id="53437"/>
    <lineage>
        <taxon>Bacteria</taxon>
        <taxon>Bacillati</taxon>
        <taxon>Actinomycetota</taxon>
        <taxon>Actinomycetes</taxon>
        <taxon>Streptosporangiales</taxon>
        <taxon>Nocardiopsidaceae</taxon>
        <taxon>Nocardiopsis</taxon>
    </lineage>
</organism>
<sequence length="308" mass="32429">MRIRWTAALAAALTITACSAPADEEPQERAAPQSHYLSLGDSLTVGVQPDESGVPVETSEGYTDVLYRALKDEDSTLVHERMGCGGEDTTTFIEGGLMRCDLRYEGDSQLDRAVAFLEEHGDRVDLVTLTIGGNNFTSCVNGVPSDPEAEIDPDALGVNEECVEDGLERLETEVPVIAERLVEAASPDTRIVAMTYYNPFQALALAAGPEAAASENGPAARTVEIIDAVNASLVDSYEAAGIEVADVAGAFQAAGAEAPSEGDGAELPADLRAVCALTWMCDTVRGPDIHTNPAGARTIAEAFQERLG</sequence>
<feature type="signal peptide" evidence="1">
    <location>
        <begin position="1"/>
        <end position="22"/>
    </location>
</feature>
<dbReference type="Gene3D" id="3.40.50.1110">
    <property type="entry name" value="SGNH hydrolase"/>
    <property type="match status" value="1"/>
</dbReference>
<evidence type="ECO:0000256" key="1">
    <source>
        <dbReference type="SAM" id="SignalP"/>
    </source>
</evidence>
<dbReference type="Pfam" id="PF13472">
    <property type="entry name" value="Lipase_GDSL_2"/>
    <property type="match status" value="1"/>
</dbReference>
<evidence type="ECO:0000313" key="4">
    <source>
        <dbReference type="Proteomes" id="UP000467124"/>
    </source>
</evidence>
<keyword evidence="1" id="KW-0732">Signal</keyword>
<evidence type="ECO:0000313" key="3">
    <source>
        <dbReference type="EMBL" id="MYR32195.1"/>
    </source>
</evidence>
<dbReference type="PROSITE" id="PS51257">
    <property type="entry name" value="PROKAR_LIPOPROTEIN"/>
    <property type="match status" value="1"/>
</dbReference>
<dbReference type="InterPro" id="IPR036514">
    <property type="entry name" value="SGNH_hydro_sf"/>
</dbReference>
<evidence type="ECO:0000259" key="2">
    <source>
        <dbReference type="Pfam" id="PF13472"/>
    </source>
</evidence>
<keyword evidence="3" id="KW-0378">Hydrolase</keyword>
<feature type="chain" id="PRO_5029613707" evidence="1">
    <location>
        <begin position="23"/>
        <end position="308"/>
    </location>
</feature>
<accession>A0A7K2IQX6</accession>
<dbReference type="SUPFAM" id="SSF52266">
    <property type="entry name" value="SGNH hydrolase"/>
    <property type="match status" value="1"/>
</dbReference>
<dbReference type="InterPro" id="IPR013830">
    <property type="entry name" value="SGNH_hydro"/>
</dbReference>
<dbReference type="EMBL" id="WWHY01000001">
    <property type="protein sequence ID" value="MYR32195.1"/>
    <property type="molecule type" value="Genomic_DNA"/>
</dbReference>
<protein>
    <submittedName>
        <fullName evidence="3">SGNH/GDSL hydrolase family protein</fullName>
    </submittedName>
</protein>
<feature type="domain" description="SGNH hydrolase-type esterase" evidence="2">
    <location>
        <begin position="39"/>
        <end position="297"/>
    </location>
</feature>
<dbReference type="GO" id="GO:0016787">
    <property type="term" value="F:hydrolase activity"/>
    <property type="evidence" value="ECO:0007669"/>
    <property type="project" value="UniProtKB-KW"/>
</dbReference>